<feature type="transmembrane region" description="Helical" evidence="7">
    <location>
        <begin position="192"/>
        <end position="214"/>
    </location>
</feature>
<dbReference type="Gene3D" id="1.20.1250.20">
    <property type="entry name" value="MFS general substrate transporter like domains"/>
    <property type="match status" value="1"/>
</dbReference>
<keyword evidence="3" id="KW-1003">Cell membrane</keyword>
<reference evidence="9 10" key="1">
    <citation type="submission" date="2020-08" db="EMBL/GenBank/DDBJ databases">
        <title>Genomic Encyclopedia of Type Strains, Phase IV (KMG-IV): sequencing the most valuable type-strain genomes for metagenomic binning, comparative biology and taxonomic classification.</title>
        <authorList>
            <person name="Goeker M."/>
        </authorList>
    </citation>
    <scope>NUCLEOTIDE SEQUENCE [LARGE SCALE GENOMIC DNA]</scope>
    <source>
        <strain evidence="9 10">DSM 19979</strain>
    </source>
</reference>
<comment type="caution">
    <text evidence="9">The sequence shown here is derived from an EMBL/GenBank/DDBJ whole genome shotgun (WGS) entry which is preliminary data.</text>
</comment>
<evidence type="ECO:0000256" key="3">
    <source>
        <dbReference type="ARBA" id="ARBA00022475"/>
    </source>
</evidence>
<dbReference type="Proteomes" id="UP000553193">
    <property type="component" value="Unassembled WGS sequence"/>
</dbReference>
<dbReference type="PANTHER" id="PTHR42718:SF46">
    <property type="entry name" value="BLR6921 PROTEIN"/>
    <property type="match status" value="1"/>
</dbReference>
<evidence type="ECO:0000313" key="9">
    <source>
        <dbReference type="EMBL" id="MBB3897554.1"/>
    </source>
</evidence>
<keyword evidence="10" id="KW-1185">Reference proteome</keyword>
<feature type="transmembrane region" description="Helical" evidence="7">
    <location>
        <begin position="220"/>
        <end position="237"/>
    </location>
</feature>
<dbReference type="PROSITE" id="PS50850">
    <property type="entry name" value="MFS"/>
    <property type="match status" value="1"/>
</dbReference>
<evidence type="ECO:0000256" key="1">
    <source>
        <dbReference type="ARBA" id="ARBA00004651"/>
    </source>
</evidence>
<keyword evidence="6 7" id="KW-0472">Membrane</keyword>
<feature type="transmembrane region" description="Helical" evidence="7">
    <location>
        <begin position="73"/>
        <end position="96"/>
    </location>
</feature>
<dbReference type="GO" id="GO:0022857">
    <property type="term" value="F:transmembrane transporter activity"/>
    <property type="evidence" value="ECO:0007669"/>
    <property type="project" value="InterPro"/>
</dbReference>
<evidence type="ECO:0000256" key="4">
    <source>
        <dbReference type="ARBA" id="ARBA00022692"/>
    </source>
</evidence>
<feature type="transmembrane region" description="Helical" evidence="7">
    <location>
        <begin position="293"/>
        <end position="311"/>
    </location>
</feature>
<sequence length="440" mass="44796">MNRLALWRMGVVGFGSLVVPLDSALNIAFPAITAHFGLALPGIQWIVISYVLTYGSLMLGIGRLGDILGHARVFRAGLVVSAVACLLCALAPSYPVLLACRVLQGVGAALVISCGPALVTAQVPEALRPRALGLYGLMFAAGSVLGPLLGGVLVAAFGWPGVFWFRTPLSLLALLLAWRLPGAPLPARREPFDALGAVLLAAAIGGLLLAVNQARHLEQGLAPALLLLAALAGWGFLARSRRVAHPVLDLSVFRLPGFAALNTAVVLAHMAGFAVLLFVPYHLVGVAGLPTGWGGLVLAVSATGSMAASLAAGWGTGRVPAALLVRLGVGCTGLGLAAIAFWSAATPLPWMLAALLLHGAGLGLLTVAHAEIVTGSLPRAQRGVAGSLAMMTRTLGVVMAASLLTLVFEQVPGGFQAGFAASLGVAAALCALALVLLARR</sequence>
<dbReference type="Pfam" id="PF07690">
    <property type="entry name" value="MFS_1"/>
    <property type="match status" value="1"/>
</dbReference>
<feature type="transmembrane region" description="Helical" evidence="7">
    <location>
        <begin position="258"/>
        <end position="281"/>
    </location>
</feature>
<keyword evidence="2" id="KW-0813">Transport</keyword>
<organism evidence="9 10">
    <name type="scientific">Roseococcus suduntuyensis</name>
    <dbReference type="NCBI Taxonomy" id="455361"/>
    <lineage>
        <taxon>Bacteria</taxon>
        <taxon>Pseudomonadati</taxon>
        <taxon>Pseudomonadota</taxon>
        <taxon>Alphaproteobacteria</taxon>
        <taxon>Acetobacterales</taxon>
        <taxon>Roseomonadaceae</taxon>
        <taxon>Roseococcus</taxon>
    </lineage>
</organism>
<comment type="subcellular location">
    <subcellularLocation>
        <location evidence="1">Cell membrane</location>
        <topology evidence="1">Multi-pass membrane protein</topology>
    </subcellularLocation>
</comment>
<feature type="transmembrane region" description="Helical" evidence="7">
    <location>
        <begin position="132"/>
        <end position="157"/>
    </location>
</feature>
<keyword evidence="4 7" id="KW-0812">Transmembrane</keyword>
<gene>
    <name evidence="9" type="ORF">GGQ83_000980</name>
</gene>
<feature type="transmembrane region" description="Helical" evidence="7">
    <location>
        <begin position="323"/>
        <end position="344"/>
    </location>
</feature>
<name>A0A840ABB0_9PROT</name>
<proteinExistence type="predicted"/>
<feature type="transmembrane region" description="Helical" evidence="7">
    <location>
        <begin position="102"/>
        <end position="120"/>
    </location>
</feature>
<protein>
    <submittedName>
        <fullName evidence="9">MFS family permease</fullName>
    </submittedName>
</protein>
<feature type="transmembrane region" description="Helical" evidence="7">
    <location>
        <begin position="43"/>
        <end position="61"/>
    </location>
</feature>
<dbReference type="InterPro" id="IPR036259">
    <property type="entry name" value="MFS_trans_sf"/>
</dbReference>
<dbReference type="AlphaFoldDB" id="A0A840ABB0"/>
<evidence type="ECO:0000313" key="10">
    <source>
        <dbReference type="Proteomes" id="UP000553193"/>
    </source>
</evidence>
<dbReference type="SUPFAM" id="SSF103473">
    <property type="entry name" value="MFS general substrate transporter"/>
    <property type="match status" value="1"/>
</dbReference>
<accession>A0A840ABB0</accession>
<feature type="transmembrane region" description="Helical" evidence="7">
    <location>
        <begin position="163"/>
        <end position="180"/>
    </location>
</feature>
<evidence type="ECO:0000256" key="2">
    <source>
        <dbReference type="ARBA" id="ARBA00022448"/>
    </source>
</evidence>
<feature type="transmembrane region" description="Helical" evidence="7">
    <location>
        <begin position="350"/>
        <end position="372"/>
    </location>
</feature>
<feature type="transmembrane region" description="Helical" evidence="7">
    <location>
        <begin position="414"/>
        <end position="438"/>
    </location>
</feature>
<feature type="domain" description="Major facilitator superfamily (MFS) profile" evidence="8">
    <location>
        <begin position="1"/>
        <end position="440"/>
    </location>
</feature>
<dbReference type="RefSeq" id="WP_184382470.1">
    <property type="nucleotide sequence ID" value="NZ_JACIDJ010000001.1"/>
</dbReference>
<keyword evidence="5 7" id="KW-1133">Transmembrane helix</keyword>
<dbReference type="Gene3D" id="1.20.1720.10">
    <property type="entry name" value="Multidrug resistance protein D"/>
    <property type="match status" value="1"/>
</dbReference>
<dbReference type="InterPro" id="IPR020846">
    <property type="entry name" value="MFS_dom"/>
</dbReference>
<evidence type="ECO:0000256" key="7">
    <source>
        <dbReference type="SAM" id="Phobius"/>
    </source>
</evidence>
<evidence type="ECO:0000259" key="8">
    <source>
        <dbReference type="PROSITE" id="PS50850"/>
    </source>
</evidence>
<dbReference type="EMBL" id="JACIDJ010000001">
    <property type="protein sequence ID" value="MBB3897554.1"/>
    <property type="molecule type" value="Genomic_DNA"/>
</dbReference>
<evidence type="ECO:0000256" key="5">
    <source>
        <dbReference type="ARBA" id="ARBA00022989"/>
    </source>
</evidence>
<dbReference type="PANTHER" id="PTHR42718">
    <property type="entry name" value="MAJOR FACILITATOR SUPERFAMILY MULTIDRUG TRANSPORTER MFSC"/>
    <property type="match status" value="1"/>
</dbReference>
<dbReference type="InterPro" id="IPR011701">
    <property type="entry name" value="MFS"/>
</dbReference>
<evidence type="ECO:0000256" key="6">
    <source>
        <dbReference type="ARBA" id="ARBA00023136"/>
    </source>
</evidence>
<dbReference type="GO" id="GO:0005886">
    <property type="term" value="C:plasma membrane"/>
    <property type="evidence" value="ECO:0007669"/>
    <property type="project" value="UniProtKB-SubCell"/>
</dbReference>
<feature type="transmembrane region" description="Helical" evidence="7">
    <location>
        <begin position="384"/>
        <end position="408"/>
    </location>
</feature>
<dbReference type="CDD" id="cd17321">
    <property type="entry name" value="MFS_MMR_MDR_like"/>
    <property type="match status" value="1"/>
</dbReference>